<evidence type="ECO:0000313" key="2">
    <source>
        <dbReference type="EMBL" id="SET59586.1"/>
    </source>
</evidence>
<dbReference type="EMBL" id="FOIJ01000003">
    <property type="protein sequence ID" value="SET59586.1"/>
    <property type="molecule type" value="Genomic_DNA"/>
</dbReference>
<sequence>MRVGLPRLGGSPRWRTGPITQASQVHWLPWGQLHKAVRTGQPMTRRVLGAEGWVKNVLHDWDEEVARLQRELAETGQPPPAPVPPTLEGTKMSTAVDAERYSWCNGAALTATCMNGSGSQVLATVTPPRSSFSGRTAHALVRSASRRKNPPARNWELT</sequence>
<organism evidence="2 3">
    <name type="scientific">Stigmatella erecta</name>
    <dbReference type="NCBI Taxonomy" id="83460"/>
    <lineage>
        <taxon>Bacteria</taxon>
        <taxon>Pseudomonadati</taxon>
        <taxon>Myxococcota</taxon>
        <taxon>Myxococcia</taxon>
        <taxon>Myxococcales</taxon>
        <taxon>Cystobacterineae</taxon>
        <taxon>Archangiaceae</taxon>
        <taxon>Stigmatella</taxon>
    </lineage>
</organism>
<dbReference type="AlphaFoldDB" id="A0A1I0FMN7"/>
<proteinExistence type="predicted"/>
<reference evidence="3" key="1">
    <citation type="submission" date="2016-10" db="EMBL/GenBank/DDBJ databases">
        <authorList>
            <person name="Varghese N."/>
            <person name="Submissions S."/>
        </authorList>
    </citation>
    <scope>NUCLEOTIDE SEQUENCE [LARGE SCALE GENOMIC DNA]</scope>
    <source>
        <strain evidence="3">DSM 16858</strain>
    </source>
</reference>
<gene>
    <name evidence="2" type="ORF">SAMN05443639_103479</name>
</gene>
<dbReference type="Proteomes" id="UP000199181">
    <property type="component" value="Unassembled WGS sequence"/>
</dbReference>
<evidence type="ECO:0000256" key="1">
    <source>
        <dbReference type="SAM" id="MobiDB-lite"/>
    </source>
</evidence>
<keyword evidence="3" id="KW-1185">Reference proteome</keyword>
<protein>
    <submittedName>
        <fullName evidence="2">Uncharacterized protein</fullName>
    </submittedName>
</protein>
<accession>A0A1I0FMN7</accession>
<dbReference type="RefSeq" id="WP_093518126.1">
    <property type="nucleotide sequence ID" value="NZ_FOIJ01000003.1"/>
</dbReference>
<evidence type="ECO:0000313" key="3">
    <source>
        <dbReference type="Proteomes" id="UP000199181"/>
    </source>
</evidence>
<name>A0A1I0FMN7_9BACT</name>
<feature type="region of interest" description="Disordered" evidence="1">
    <location>
        <begin position="126"/>
        <end position="158"/>
    </location>
</feature>